<feature type="compositionally biased region" description="Basic and acidic residues" evidence="1">
    <location>
        <begin position="52"/>
        <end position="62"/>
    </location>
</feature>
<feature type="compositionally biased region" description="Polar residues" evidence="1">
    <location>
        <begin position="38"/>
        <end position="48"/>
    </location>
</feature>
<gene>
    <name evidence="2" type="ORF">FQP86_06165</name>
</gene>
<comment type="caution">
    <text evidence="2">The sequence shown here is derived from an EMBL/GenBank/DDBJ whole genome shotgun (WGS) entry which is preliminary data.</text>
</comment>
<evidence type="ECO:0000313" key="3">
    <source>
        <dbReference type="Proteomes" id="UP000319941"/>
    </source>
</evidence>
<dbReference type="Proteomes" id="UP000319941">
    <property type="component" value="Unassembled WGS sequence"/>
</dbReference>
<reference evidence="2 3" key="1">
    <citation type="submission" date="2019-07" db="EMBL/GenBank/DDBJ databases">
        <title>Diversity of Bacteria from Kongsfjorden, Arctic.</title>
        <authorList>
            <person name="Yu Y."/>
        </authorList>
    </citation>
    <scope>NUCLEOTIDE SEQUENCE [LARGE SCALE GENOMIC DNA]</scope>
    <source>
        <strain evidence="2 3">SM1923</strain>
    </source>
</reference>
<dbReference type="RefSeq" id="WP_144726926.1">
    <property type="nucleotide sequence ID" value="NZ_CAWOWR010000087.1"/>
</dbReference>
<keyword evidence="3" id="KW-1185">Reference proteome</keyword>
<dbReference type="AlphaFoldDB" id="A0A558HSI1"/>
<accession>A0A558HSI1</accession>
<evidence type="ECO:0000256" key="1">
    <source>
        <dbReference type="SAM" id="MobiDB-lite"/>
    </source>
</evidence>
<protein>
    <submittedName>
        <fullName evidence="2">Uncharacterized protein</fullName>
    </submittedName>
</protein>
<sequence length="87" mass="10233">MTELRVFFKLWHIRCNITVKKKNNRKYEVRLTTTKLRNASKTLDTNKNNTRRASDIDDDQHVSAHNVGRWQEPQQEQAAAGHHPPIQ</sequence>
<proteinExistence type="predicted"/>
<organism evidence="2 3">
    <name type="scientific">Cobetia crustatorum</name>
    <dbReference type="NCBI Taxonomy" id="553385"/>
    <lineage>
        <taxon>Bacteria</taxon>
        <taxon>Pseudomonadati</taxon>
        <taxon>Pseudomonadota</taxon>
        <taxon>Gammaproteobacteria</taxon>
        <taxon>Oceanospirillales</taxon>
        <taxon>Halomonadaceae</taxon>
        <taxon>Cobetia</taxon>
    </lineage>
</organism>
<name>A0A558HSI1_9GAMM</name>
<dbReference type="EMBL" id="VNFH01000003">
    <property type="protein sequence ID" value="TVU72093.1"/>
    <property type="molecule type" value="Genomic_DNA"/>
</dbReference>
<feature type="region of interest" description="Disordered" evidence="1">
    <location>
        <begin position="38"/>
        <end position="87"/>
    </location>
</feature>
<evidence type="ECO:0000313" key="2">
    <source>
        <dbReference type="EMBL" id="TVU72093.1"/>
    </source>
</evidence>